<comment type="caution">
    <text evidence="1">The sequence shown here is derived from an EMBL/GenBank/DDBJ whole genome shotgun (WGS) entry which is preliminary data.</text>
</comment>
<sequence>LIIYNPSIQGKTIETKGGLIDVMPTVSYLLGVNDGSLRNVIGRNLLNTNRNIVALPDGEVAGEAKSQDELNHVKKSYDISTKIIRSDYFKNN</sequence>
<dbReference type="Proteomes" id="UP000273641">
    <property type="component" value="Unassembled WGS sequence"/>
</dbReference>
<feature type="non-terminal residue" evidence="1">
    <location>
        <position position="1"/>
    </location>
</feature>
<proteinExistence type="predicted"/>
<protein>
    <submittedName>
        <fullName evidence="1">LTA synthase family protein</fullName>
    </submittedName>
</protein>
<dbReference type="AlphaFoldDB" id="A0AAE8FPC4"/>
<dbReference type="Gene3D" id="3.40.720.10">
    <property type="entry name" value="Alkaline Phosphatase, subunit A"/>
    <property type="match status" value="1"/>
</dbReference>
<dbReference type="Gene3D" id="3.30.1120.170">
    <property type="match status" value="1"/>
</dbReference>
<accession>A0AAE8FPC4</accession>
<dbReference type="InterPro" id="IPR017850">
    <property type="entry name" value="Alkaline_phosphatase_core_sf"/>
</dbReference>
<evidence type="ECO:0000313" key="1">
    <source>
        <dbReference type="EMBL" id="RQN20800.1"/>
    </source>
</evidence>
<dbReference type="EMBL" id="RQNR01000117">
    <property type="protein sequence ID" value="RQN20800.1"/>
    <property type="molecule type" value="Genomic_DNA"/>
</dbReference>
<reference evidence="1 2" key="1">
    <citation type="submission" date="2018-11" db="EMBL/GenBank/DDBJ databases">
        <title>Draft genome sequences of potential pathogenic Clostridium perfringens from environmental surface water in the North West Province, South Africa.</title>
        <authorList>
            <person name="Fourie J.C.J."/>
            <person name="Sanko T.J."/>
            <person name="Bezuidenhout C."/>
            <person name="Mienie C."/>
            <person name="Adeleke R."/>
        </authorList>
    </citation>
    <scope>NUCLEOTIDE SEQUENCE [LARGE SCALE GENOMIC DNA]</scope>
    <source>
        <strain evidence="1 2">SC4-C13</strain>
    </source>
</reference>
<gene>
    <name evidence="1" type="ORF">EHZ11_16380</name>
</gene>
<evidence type="ECO:0000313" key="2">
    <source>
        <dbReference type="Proteomes" id="UP000273641"/>
    </source>
</evidence>
<dbReference type="SUPFAM" id="SSF53649">
    <property type="entry name" value="Alkaline phosphatase-like"/>
    <property type="match status" value="1"/>
</dbReference>
<name>A0AAE8FPC4_CLOPF</name>
<organism evidence="1 2">
    <name type="scientific">Clostridium perfringens</name>
    <dbReference type="NCBI Taxonomy" id="1502"/>
    <lineage>
        <taxon>Bacteria</taxon>
        <taxon>Bacillati</taxon>
        <taxon>Bacillota</taxon>
        <taxon>Clostridia</taxon>
        <taxon>Eubacteriales</taxon>
        <taxon>Clostridiaceae</taxon>
        <taxon>Clostridium</taxon>
    </lineage>
</organism>